<evidence type="ECO:0000256" key="5">
    <source>
        <dbReference type="ARBA" id="ARBA00022842"/>
    </source>
</evidence>
<keyword evidence="4" id="KW-0479">Metal-binding</keyword>
<dbReference type="InParanoid" id="A0A6I9TRM6"/>
<accession>A0A6I9TRM6</accession>
<dbReference type="Gene3D" id="3.40.50.150">
    <property type="entry name" value="Vaccinia Virus protein VP39"/>
    <property type="match status" value="1"/>
</dbReference>
<dbReference type="PANTHER" id="PTHR31009">
    <property type="entry name" value="S-ADENOSYL-L-METHIONINE:CARBOXYL METHYLTRANSFERASE FAMILY PROTEIN"/>
    <property type="match status" value="1"/>
</dbReference>
<dbReference type="GO" id="GO:0046872">
    <property type="term" value="F:metal ion binding"/>
    <property type="evidence" value="ECO:0007669"/>
    <property type="project" value="UniProtKB-KW"/>
</dbReference>
<dbReference type="GO" id="GO:0009867">
    <property type="term" value="P:jasmonic acid mediated signaling pathway"/>
    <property type="evidence" value="ECO:0007669"/>
    <property type="project" value="EnsemblPlants"/>
</dbReference>
<sequence length="382" mass="42193">MQILHMNKGDGETSYAKNSVVQKQIISATISVMDEAVADSLCKTLPAQTMGIADLGCSSGPNTLMVVSEIISKIYYTCSQMGISLPELSVSLNDLPGNDFNDVFMSLPEFYRNLEKETGIGPDGCFISGVAGSFYGRLFPRKSLHLLYSSSSLHWLSQVPADLYTKAGKHLNKGKIYISKTSPPSVVKAYLSQFQKDFFAFLRSRAAEMVAGGRMLLSFMGRSSPDAAAEVGTHQWELLSQALMSMALEGLIQEEKIDSFNAPYYAPSAEEVANIVEEEGSFIINHLQGFEIDWDGGSSENNNNDNNNKNVVNGLENLSRGRQVAKTIRAVVETMVESHFGRDIMDELFCFDAELVDHYFSKTRAKHINLVLSVSRNIDSWQ</sequence>
<dbReference type="GeneID" id="105166288"/>
<evidence type="ECO:0000256" key="4">
    <source>
        <dbReference type="ARBA" id="ARBA00022723"/>
    </source>
</evidence>
<dbReference type="KEGG" id="sind:105166288"/>
<dbReference type="InterPro" id="IPR005299">
    <property type="entry name" value="MeTrfase_7"/>
</dbReference>
<dbReference type="Gene3D" id="1.10.1200.270">
    <property type="entry name" value="Methyltransferase, alpha-helical capping domain"/>
    <property type="match status" value="1"/>
</dbReference>
<keyword evidence="6" id="KW-1185">Reference proteome</keyword>
<dbReference type="AlphaFoldDB" id="A0A6I9TRM6"/>
<dbReference type="FunCoup" id="A0A6I9TRM6">
    <property type="interactions" value="65"/>
</dbReference>
<dbReference type="Gramene" id="SIN_1011573.t">
    <property type="protein sequence ID" value="SIN_1011573.t"/>
    <property type="gene ID" value="SIN_1011573"/>
</dbReference>
<dbReference type="Proteomes" id="UP000504604">
    <property type="component" value="Linkage group LG7"/>
</dbReference>
<evidence type="ECO:0000256" key="2">
    <source>
        <dbReference type="ARBA" id="ARBA00022603"/>
    </source>
</evidence>
<evidence type="ECO:0000256" key="1">
    <source>
        <dbReference type="ARBA" id="ARBA00007967"/>
    </source>
</evidence>
<keyword evidence="5" id="KW-0460">Magnesium</keyword>
<evidence type="ECO:0000313" key="6">
    <source>
        <dbReference type="Proteomes" id="UP000504604"/>
    </source>
</evidence>
<comment type="similarity">
    <text evidence="1">Belongs to the methyltransferase superfamily. Type-7 methyltransferase family.</text>
</comment>
<reference evidence="7" key="1">
    <citation type="submission" date="2025-08" db="UniProtKB">
        <authorList>
            <consortium name="RefSeq"/>
        </authorList>
    </citation>
    <scope>IDENTIFICATION</scope>
</reference>
<dbReference type="InterPro" id="IPR042086">
    <property type="entry name" value="MeTrfase_capping"/>
</dbReference>
<dbReference type="GO" id="GO:0032259">
    <property type="term" value="P:methylation"/>
    <property type="evidence" value="ECO:0007669"/>
    <property type="project" value="UniProtKB-KW"/>
</dbReference>
<dbReference type="GO" id="GO:0030795">
    <property type="term" value="F:methyl jasmonate methylesterase activity"/>
    <property type="evidence" value="ECO:0007669"/>
    <property type="project" value="EnsemblPlants"/>
</dbReference>
<dbReference type="OrthoDB" id="1523883at2759"/>
<gene>
    <name evidence="7" type="primary">LOC105166288</name>
</gene>
<name>A0A6I9TRM6_SESIN</name>
<dbReference type="RefSeq" id="XP_011083897.1">
    <property type="nucleotide sequence ID" value="XM_011085595.2"/>
</dbReference>
<dbReference type="GO" id="GO:0009611">
    <property type="term" value="P:response to wounding"/>
    <property type="evidence" value="ECO:0007669"/>
    <property type="project" value="EnsemblPlants"/>
</dbReference>
<keyword evidence="3" id="KW-0808">Transferase</keyword>
<keyword evidence="2" id="KW-0489">Methyltransferase</keyword>
<evidence type="ECO:0000256" key="3">
    <source>
        <dbReference type="ARBA" id="ARBA00022679"/>
    </source>
</evidence>
<protein>
    <submittedName>
        <fullName evidence="7">Jasmonate O-methyltransferase</fullName>
    </submittedName>
</protein>
<evidence type="ECO:0000313" key="7">
    <source>
        <dbReference type="RefSeq" id="XP_011083897.1"/>
    </source>
</evidence>
<proteinExistence type="inferred from homology"/>
<dbReference type="SUPFAM" id="SSF53335">
    <property type="entry name" value="S-adenosyl-L-methionine-dependent methyltransferases"/>
    <property type="match status" value="1"/>
</dbReference>
<dbReference type="Pfam" id="PF03492">
    <property type="entry name" value="Methyltransf_7"/>
    <property type="match status" value="1"/>
</dbReference>
<dbReference type="GO" id="GO:0009695">
    <property type="term" value="P:jasmonic acid biosynthetic process"/>
    <property type="evidence" value="ECO:0007669"/>
    <property type="project" value="EnsemblPlants"/>
</dbReference>
<organism evidence="6 7">
    <name type="scientific">Sesamum indicum</name>
    <name type="common">Oriental sesame</name>
    <name type="synonym">Sesamum orientale</name>
    <dbReference type="NCBI Taxonomy" id="4182"/>
    <lineage>
        <taxon>Eukaryota</taxon>
        <taxon>Viridiplantae</taxon>
        <taxon>Streptophyta</taxon>
        <taxon>Embryophyta</taxon>
        <taxon>Tracheophyta</taxon>
        <taxon>Spermatophyta</taxon>
        <taxon>Magnoliopsida</taxon>
        <taxon>eudicotyledons</taxon>
        <taxon>Gunneridae</taxon>
        <taxon>Pentapetalae</taxon>
        <taxon>asterids</taxon>
        <taxon>lamiids</taxon>
        <taxon>Lamiales</taxon>
        <taxon>Pedaliaceae</taxon>
        <taxon>Sesamum</taxon>
    </lineage>
</organism>
<dbReference type="InterPro" id="IPR029063">
    <property type="entry name" value="SAM-dependent_MTases_sf"/>
</dbReference>